<dbReference type="Proteomes" id="UP000734854">
    <property type="component" value="Unassembled WGS sequence"/>
</dbReference>
<dbReference type="InterPro" id="IPR008586">
    <property type="entry name" value="DUF868_pln"/>
</dbReference>
<dbReference type="EMBL" id="JACMSC010000002">
    <property type="protein sequence ID" value="KAG6533714.1"/>
    <property type="molecule type" value="Genomic_DNA"/>
</dbReference>
<protein>
    <recommendedName>
        <fullName evidence="3">DUF868 family protein</fullName>
    </recommendedName>
</protein>
<dbReference type="PANTHER" id="PTHR31972">
    <property type="entry name" value="EXPRESSED PROTEIN"/>
    <property type="match status" value="1"/>
</dbReference>
<comment type="caution">
    <text evidence="1">The sequence shown here is derived from an EMBL/GenBank/DDBJ whole genome shotgun (WGS) entry which is preliminary data.</text>
</comment>
<accession>A0A8J5LT26</accession>
<evidence type="ECO:0008006" key="3">
    <source>
        <dbReference type="Google" id="ProtNLM"/>
    </source>
</evidence>
<organism evidence="1 2">
    <name type="scientific">Zingiber officinale</name>
    <name type="common">Ginger</name>
    <name type="synonym">Amomum zingiber</name>
    <dbReference type="NCBI Taxonomy" id="94328"/>
    <lineage>
        <taxon>Eukaryota</taxon>
        <taxon>Viridiplantae</taxon>
        <taxon>Streptophyta</taxon>
        <taxon>Embryophyta</taxon>
        <taxon>Tracheophyta</taxon>
        <taxon>Spermatophyta</taxon>
        <taxon>Magnoliopsida</taxon>
        <taxon>Liliopsida</taxon>
        <taxon>Zingiberales</taxon>
        <taxon>Zingiberaceae</taxon>
        <taxon>Zingiber</taxon>
    </lineage>
</organism>
<proteinExistence type="predicted"/>
<dbReference type="AlphaFoldDB" id="A0A8J5LT26"/>
<dbReference type="OrthoDB" id="678233at2759"/>
<evidence type="ECO:0000313" key="2">
    <source>
        <dbReference type="Proteomes" id="UP000734854"/>
    </source>
</evidence>
<dbReference type="Pfam" id="PF05910">
    <property type="entry name" value="DUF868"/>
    <property type="match status" value="1"/>
</dbReference>
<keyword evidence="2" id="KW-1185">Reference proteome</keyword>
<reference evidence="1 2" key="1">
    <citation type="submission" date="2020-08" db="EMBL/GenBank/DDBJ databases">
        <title>Plant Genome Project.</title>
        <authorList>
            <person name="Zhang R.-G."/>
        </authorList>
    </citation>
    <scope>NUCLEOTIDE SEQUENCE [LARGE SCALE GENOMIC DNA]</scope>
    <source>
        <tissue evidence="1">Rhizome</tissue>
    </source>
</reference>
<name>A0A8J5LT26_ZINOF</name>
<dbReference type="PANTHER" id="PTHR31972:SF48">
    <property type="entry name" value="OS04G0407500 PROTEIN"/>
    <property type="match status" value="1"/>
</dbReference>
<evidence type="ECO:0000313" key="1">
    <source>
        <dbReference type="EMBL" id="KAG6533714.1"/>
    </source>
</evidence>
<gene>
    <name evidence="1" type="ORF">ZIOFF_007589</name>
</gene>
<sequence>MKSEINKVNSKWIDPPAPPSPLLLFKLWRGIWNSTKQAILLFYFRIDAIQVKPFSAITSNPMRDAVACFGHQAVKVVESTCSGGGLTSSFHRPSPPPPENTVSFSYRASLSSRKQLLIDLTWRRIPSGDASLAVAVDLEGSSSAASHRVTLRKKGSRAFCAGTVACSIHWDVSAAKYDGAAPDPAKDFYLVMVADQELVLRLGDLSGHIVERLPRAVEHRAVLYARRERVFGATHHSTKAIFRDGGREHEVMVRCKGPAGGDGELYFCVDRKRLIDVREVKLNFRGNRSIYLDGSVIDVLWDVHDWWFRGSSPAASSAASGGANFMFRTRSARESTLWWETEAAKGAPQFTLLIQVFKN</sequence>